<dbReference type="RefSeq" id="WP_217693492.1">
    <property type="nucleotide sequence ID" value="NZ_BJOI01000111.1"/>
</dbReference>
<proteinExistence type="predicted"/>
<organism evidence="1 2">
    <name type="scientific">Vreelandella aquamarina</name>
    <dbReference type="NCBI Taxonomy" id="77097"/>
    <lineage>
        <taxon>Bacteria</taxon>
        <taxon>Pseudomonadati</taxon>
        <taxon>Pseudomonadota</taxon>
        <taxon>Gammaproteobacteria</taxon>
        <taxon>Oceanospirillales</taxon>
        <taxon>Halomonadaceae</taxon>
        <taxon>Vreelandella</taxon>
    </lineage>
</organism>
<evidence type="ECO:0000313" key="2">
    <source>
        <dbReference type="Proteomes" id="UP000185024"/>
    </source>
</evidence>
<sequence length="449" mass="48315">MQCYNVKWSFYVDQSREITFALRPLAASLLIVSAAMLTACGGSSSSDNPHEHTDIDTAGRLALFDTDASQLKVLDLDNSEVLASMAMDGEAPRLYASPGNRYAVAIQRGEDLVSFVDGGLYTEDHGDHMHDYAETPSMLSLTLNDHKPTHYSAGESQGVVFFDGGEAATSKVTVFSDATLGSGSTVASLPLENNMHGVAKMIDGHLFVTYRDSSITDTTLPAAVERYHLDGSDFEFEERYTEACPRLHGAAANAHSLGFGCSDGVLVIDLHETGYPATKLDNPEGLAEGARIGTLVANHDVEELVGIAGDRLFVIHPESAAEVYHELELGEGVGRLAQGFTTHGEVFYVLGDDGGLRLFNPAHDWELITTAELMDAPGDEDTLSVTVSADQERLFVLHNQSVIEVDATDGDIVRTIDLGFSASAIAWLGLAEAGHDHGDEHDHEEEHSH</sequence>
<reference evidence="1 2" key="1">
    <citation type="submission" date="2016-11" db="EMBL/GenBank/DDBJ databases">
        <authorList>
            <person name="Jaros S."/>
            <person name="Januszkiewicz K."/>
            <person name="Wedrychowicz H."/>
        </authorList>
    </citation>
    <scope>NUCLEOTIDE SEQUENCE [LARGE SCALE GENOMIC DNA]</scope>
    <source>
        <strain evidence="1 2">ACAM 239</strain>
    </source>
</reference>
<protein>
    <submittedName>
        <fullName evidence="1">Uncharacterized protein</fullName>
    </submittedName>
</protein>
<dbReference type="GeneID" id="97278486"/>
<dbReference type="EMBL" id="FSQX01000002">
    <property type="protein sequence ID" value="SIN86892.1"/>
    <property type="molecule type" value="Genomic_DNA"/>
</dbReference>
<dbReference type="SUPFAM" id="SSF50969">
    <property type="entry name" value="YVTN repeat-like/Quinoprotein amine dehydrogenase"/>
    <property type="match status" value="1"/>
</dbReference>
<dbReference type="Proteomes" id="UP000185024">
    <property type="component" value="Unassembled WGS sequence"/>
</dbReference>
<name>A0A1N6EUW3_9GAMM</name>
<dbReference type="AlphaFoldDB" id="A0A1N6EUW3"/>
<gene>
    <name evidence="1" type="ORF">SAMN05878438_3704</name>
</gene>
<evidence type="ECO:0000313" key="1">
    <source>
        <dbReference type="EMBL" id="SIN86892.1"/>
    </source>
</evidence>
<accession>A0A1N6EUW3</accession>
<dbReference type="InterPro" id="IPR011044">
    <property type="entry name" value="Quino_amine_DH_bsu"/>
</dbReference>